<keyword evidence="1" id="KW-0472">Membrane</keyword>
<gene>
    <name evidence="2" type="ORF">GALL_24860</name>
</gene>
<reference evidence="2" key="1">
    <citation type="submission" date="2016-10" db="EMBL/GenBank/DDBJ databases">
        <title>Sequence of Gallionella enrichment culture.</title>
        <authorList>
            <person name="Poehlein A."/>
            <person name="Muehling M."/>
            <person name="Daniel R."/>
        </authorList>
    </citation>
    <scope>NUCLEOTIDE SEQUENCE</scope>
</reference>
<feature type="transmembrane region" description="Helical" evidence="1">
    <location>
        <begin position="103"/>
        <end position="121"/>
    </location>
</feature>
<evidence type="ECO:0000313" key="2">
    <source>
        <dbReference type="EMBL" id="OIR17459.1"/>
    </source>
</evidence>
<accession>A0A1J5TBG6</accession>
<sequence length="183" mass="21117">MTKTTASVPVHRLALRVREVAQLFNSMDPTPFLNKDLDPQANEFIESWASSHSLKSRFHLTIHIEQWPGQGDPTAMLTEAIHNHFIYQAERTRRRLHQVLKQGRISMVIGLIFVSICLIVADFIGDLGPNAGYRITRESLTIVGWVAMWRPMQTFLYDWWPIQRKIRLYLKLGSAHVQVVQGK</sequence>
<protein>
    <submittedName>
        <fullName evidence="2">Uncharacterized protein</fullName>
    </submittedName>
</protein>
<organism evidence="2">
    <name type="scientific">mine drainage metagenome</name>
    <dbReference type="NCBI Taxonomy" id="410659"/>
    <lineage>
        <taxon>unclassified sequences</taxon>
        <taxon>metagenomes</taxon>
        <taxon>ecological metagenomes</taxon>
    </lineage>
</organism>
<dbReference type="EMBL" id="MLJW01000005">
    <property type="protein sequence ID" value="OIR17459.1"/>
    <property type="molecule type" value="Genomic_DNA"/>
</dbReference>
<comment type="caution">
    <text evidence="2">The sequence shown here is derived from an EMBL/GenBank/DDBJ whole genome shotgun (WGS) entry which is preliminary data.</text>
</comment>
<name>A0A1J5TBG6_9ZZZZ</name>
<keyword evidence="1" id="KW-0812">Transmembrane</keyword>
<proteinExistence type="predicted"/>
<dbReference type="AlphaFoldDB" id="A0A1J5TBG6"/>
<evidence type="ECO:0000256" key="1">
    <source>
        <dbReference type="SAM" id="Phobius"/>
    </source>
</evidence>
<keyword evidence="1" id="KW-1133">Transmembrane helix</keyword>